<dbReference type="Gene3D" id="1.10.1740.10">
    <property type="match status" value="1"/>
</dbReference>
<name>A0ABS5IC86_9PROT</name>
<keyword evidence="8" id="KW-1185">Reference proteome</keyword>
<dbReference type="SUPFAM" id="SSF88946">
    <property type="entry name" value="Sigma2 domain of RNA polymerase sigma factors"/>
    <property type="match status" value="1"/>
</dbReference>
<sequence length="161" mass="17347">MSILTRHRDGAAADEDLLLRIAAGDADAYRVLVERHAPIAYALAFRLCLDTAAAEATAQKCLVSVWQDSHNWVAENTPFAVRLYASVVGYSTCAEPKTSSGSSLEDAVAMLPPLQRVALTLYYVAQFKPADIALVLGVTDDDVGILLQRARRALRETGIGS</sequence>
<evidence type="ECO:0000313" key="8">
    <source>
        <dbReference type="Proteomes" id="UP000680714"/>
    </source>
</evidence>
<evidence type="ECO:0000256" key="5">
    <source>
        <dbReference type="ARBA" id="ARBA00023163"/>
    </source>
</evidence>
<dbReference type="RefSeq" id="WP_211548419.1">
    <property type="nucleotide sequence ID" value="NZ_JAGTUF010000008.1"/>
</dbReference>
<dbReference type="InterPro" id="IPR036388">
    <property type="entry name" value="WH-like_DNA-bd_sf"/>
</dbReference>
<dbReference type="EMBL" id="JAGTUF010000008">
    <property type="protein sequence ID" value="MBR9972044.1"/>
    <property type="molecule type" value="Genomic_DNA"/>
</dbReference>
<evidence type="ECO:0000256" key="2">
    <source>
        <dbReference type="ARBA" id="ARBA00023015"/>
    </source>
</evidence>
<dbReference type="Gene3D" id="1.10.10.10">
    <property type="entry name" value="Winged helix-like DNA-binding domain superfamily/Winged helix DNA-binding domain"/>
    <property type="match status" value="1"/>
</dbReference>
<evidence type="ECO:0000256" key="3">
    <source>
        <dbReference type="ARBA" id="ARBA00023082"/>
    </source>
</evidence>
<evidence type="ECO:0000256" key="1">
    <source>
        <dbReference type="ARBA" id="ARBA00010641"/>
    </source>
</evidence>
<dbReference type="PANTHER" id="PTHR43133:SF8">
    <property type="entry name" value="RNA POLYMERASE SIGMA FACTOR HI_1459-RELATED"/>
    <property type="match status" value="1"/>
</dbReference>
<accession>A0ABS5IC86</accession>
<dbReference type="InterPro" id="IPR013325">
    <property type="entry name" value="RNA_pol_sigma_r2"/>
</dbReference>
<dbReference type="InterPro" id="IPR013249">
    <property type="entry name" value="RNA_pol_sigma70_r4_t2"/>
</dbReference>
<feature type="domain" description="RNA polymerase sigma factor 70 region 4 type 2" evidence="6">
    <location>
        <begin position="104"/>
        <end position="154"/>
    </location>
</feature>
<proteinExistence type="inferred from homology"/>
<dbReference type="InterPro" id="IPR013324">
    <property type="entry name" value="RNA_pol_sigma_r3/r4-like"/>
</dbReference>
<protein>
    <recommendedName>
        <fullName evidence="6">RNA polymerase sigma factor 70 region 4 type 2 domain-containing protein</fullName>
    </recommendedName>
</protein>
<evidence type="ECO:0000259" key="6">
    <source>
        <dbReference type="Pfam" id="PF08281"/>
    </source>
</evidence>
<comment type="similarity">
    <text evidence="1">Belongs to the sigma-70 factor family. ECF subfamily.</text>
</comment>
<dbReference type="Proteomes" id="UP000680714">
    <property type="component" value="Unassembled WGS sequence"/>
</dbReference>
<evidence type="ECO:0000256" key="4">
    <source>
        <dbReference type="ARBA" id="ARBA00023125"/>
    </source>
</evidence>
<dbReference type="InterPro" id="IPR039425">
    <property type="entry name" value="RNA_pol_sigma-70-like"/>
</dbReference>
<dbReference type="Pfam" id="PF08281">
    <property type="entry name" value="Sigma70_r4_2"/>
    <property type="match status" value="1"/>
</dbReference>
<dbReference type="SUPFAM" id="SSF88659">
    <property type="entry name" value="Sigma3 and sigma4 domains of RNA polymerase sigma factors"/>
    <property type="match status" value="1"/>
</dbReference>
<reference evidence="7 8" key="1">
    <citation type="submission" date="2021-04" db="EMBL/GenBank/DDBJ databases">
        <title>Magnetospirillum sulfuroxidans sp. nov., a facultative chemolithoautotrophic sulfur-oxidizing alphaproteobacterium isolated from freshwater sediment and proposals for Paramagetospirillum gen. nov., and Magnetospirillaceae fam. nov.</title>
        <authorList>
            <person name="Koziaeva V."/>
            <person name="Geelhoed J.S."/>
            <person name="Sorokin D.Y."/>
            <person name="Grouzdev D.S."/>
        </authorList>
    </citation>
    <scope>NUCLEOTIDE SEQUENCE [LARGE SCALE GENOMIC DNA]</scope>
    <source>
        <strain evidence="7 8">J10</strain>
    </source>
</reference>
<keyword evidence="2" id="KW-0805">Transcription regulation</keyword>
<keyword evidence="3" id="KW-0731">Sigma factor</keyword>
<keyword evidence="5" id="KW-0804">Transcription</keyword>
<evidence type="ECO:0000313" key="7">
    <source>
        <dbReference type="EMBL" id="MBR9972044.1"/>
    </source>
</evidence>
<comment type="caution">
    <text evidence="7">The sequence shown here is derived from an EMBL/GenBank/DDBJ whole genome shotgun (WGS) entry which is preliminary data.</text>
</comment>
<organism evidence="7 8">
    <name type="scientific">Magnetospirillum sulfuroxidans</name>
    <dbReference type="NCBI Taxonomy" id="611300"/>
    <lineage>
        <taxon>Bacteria</taxon>
        <taxon>Pseudomonadati</taxon>
        <taxon>Pseudomonadota</taxon>
        <taxon>Alphaproteobacteria</taxon>
        <taxon>Rhodospirillales</taxon>
        <taxon>Rhodospirillaceae</taxon>
        <taxon>Magnetospirillum</taxon>
    </lineage>
</organism>
<gene>
    <name evidence="7" type="ORF">KEC16_09980</name>
</gene>
<dbReference type="PANTHER" id="PTHR43133">
    <property type="entry name" value="RNA POLYMERASE ECF-TYPE SIGMA FACTO"/>
    <property type="match status" value="1"/>
</dbReference>
<keyword evidence="4" id="KW-0238">DNA-binding</keyword>